<sequence>MPIVENQCKSCSTSITFFASLLSTTTPKHSGLSRCRFWYLRNNSDEMR</sequence>
<dbReference type="EMBL" id="GBRH01262950">
    <property type="protein sequence ID" value="JAD34945.1"/>
    <property type="molecule type" value="Transcribed_RNA"/>
</dbReference>
<protein>
    <submittedName>
        <fullName evidence="1">Uncharacterized protein</fullName>
    </submittedName>
</protein>
<evidence type="ECO:0000313" key="1">
    <source>
        <dbReference type="EMBL" id="JAD34945.1"/>
    </source>
</evidence>
<dbReference type="AlphaFoldDB" id="A0A0A8ZDW7"/>
<accession>A0A0A8ZDW7</accession>
<organism evidence="1">
    <name type="scientific">Arundo donax</name>
    <name type="common">Giant reed</name>
    <name type="synonym">Donax arundinaceus</name>
    <dbReference type="NCBI Taxonomy" id="35708"/>
    <lineage>
        <taxon>Eukaryota</taxon>
        <taxon>Viridiplantae</taxon>
        <taxon>Streptophyta</taxon>
        <taxon>Embryophyta</taxon>
        <taxon>Tracheophyta</taxon>
        <taxon>Spermatophyta</taxon>
        <taxon>Magnoliopsida</taxon>
        <taxon>Liliopsida</taxon>
        <taxon>Poales</taxon>
        <taxon>Poaceae</taxon>
        <taxon>PACMAD clade</taxon>
        <taxon>Arundinoideae</taxon>
        <taxon>Arundineae</taxon>
        <taxon>Arundo</taxon>
    </lineage>
</organism>
<name>A0A0A8ZDW7_ARUDO</name>
<reference evidence="1" key="1">
    <citation type="submission" date="2014-09" db="EMBL/GenBank/DDBJ databases">
        <authorList>
            <person name="Magalhaes I.L.F."/>
            <person name="Oliveira U."/>
            <person name="Santos F.R."/>
            <person name="Vidigal T.H.D.A."/>
            <person name="Brescovit A.D."/>
            <person name="Santos A.J."/>
        </authorList>
    </citation>
    <scope>NUCLEOTIDE SEQUENCE</scope>
    <source>
        <tissue evidence="1">Shoot tissue taken approximately 20 cm above the soil surface</tissue>
    </source>
</reference>
<reference evidence="1" key="2">
    <citation type="journal article" date="2015" name="Data Brief">
        <title>Shoot transcriptome of the giant reed, Arundo donax.</title>
        <authorList>
            <person name="Barrero R.A."/>
            <person name="Guerrero F.D."/>
            <person name="Moolhuijzen P."/>
            <person name="Goolsby J.A."/>
            <person name="Tidwell J."/>
            <person name="Bellgard S.E."/>
            <person name="Bellgard M.I."/>
        </authorList>
    </citation>
    <scope>NUCLEOTIDE SEQUENCE</scope>
    <source>
        <tissue evidence="1">Shoot tissue taken approximately 20 cm above the soil surface</tissue>
    </source>
</reference>
<proteinExistence type="predicted"/>